<protein>
    <submittedName>
        <fullName evidence="1">Uncharacterized protein</fullName>
    </submittedName>
</protein>
<accession>W6P844</accession>
<dbReference type="AlphaFoldDB" id="W6P844"/>
<sequence length="39" mass="4606">MFVLLFCVMAKSLILNNEKGNWIRKFSLLIVKIYFAIDL</sequence>
<comment type="caution">
    <text evidence="1">The sequence shown here is derived from an EMBL/GenBank/DDBJ whole genome shotgun (WGS) entry which is preliminary data.</text>
</comment>
<dbReference type="EMBL" id="CBXG010000039">
    <property type="protein sequence ID" value="CDM05893.1"/>
    <property type="molecule type" value="Genomic_DNA"/>
</dbReference>
<organism evidence="1 2">
    <name type="scientific">Bacteroides xylanisolvens SD CC 1b</name>
    <dbReference type="NCBI Taxonomy" id="702447"/>
    <lineage>
        <taxon>Bacteria</taxon>
        <taxon>Pseudomonadati</taxon>
        <taxon>Bacteroidota</taxon>
        <taxon>Bacteroidia</taxon>
        <taxon>Bacteroidales</taxon>
        <taxon>Bacteroidaceae</taxon>
        <taxon>Bacteroides</taxon>
    </lineage>
</organism>
<reference evidence="1 2" key="1">
    <citation type="submission" date="2013-12" db="EMBL/GenBank/DDBJ databases">
        <title>Improved hybrid genome assemblies of Bacteroides xylanisolvens SD CC 1b and Bacteroides xylanisolvens SD CC 2a using Illumina and 454 Sequencing.</title>
        <authorList>
            <person name="Ramaraj T."/>
            <person name="Sundararajan A."/>
            <person name="Mudge J."/>
            <person name="Schilkey F.D."/>
            <person name="Delvecchio V."/>
            <person name="Donlon M."/>
            <person name="Ziemer C."/>
        </authorList>
    </citation>
    <scope>NUCLEOTIDE SEQUENCE [LARGE SCALE GENOMIC DNA]</scope>
</reference>
<dbReference type="Proteomes" id="UP000019380">
    <property type="component" value="Unassembled WGS sequence"/>
</dbReference>
<evidence type="ECO:0000313" key="1">
    <source>
        <dbReference type="EMBL" id="CDM05893.1"/>
    </source>
</evidence>
<evidence type="ECO:0000313" key="2">
    <source>
        <dbReference type="Proteomes" id="UP000019380"/>
    </source>
</evidence>
<name>W6P844_9BACE</name>
<gene>
    <name evidence="1" type="ORF">BN890_34860</name>
</gene>
<proteinExistence type="predicted"/>